<sequence>MVSSKILLSAVVAASGASAGLHMPAGLFIRQDDLSPGSPLYNCHDNCGQAILEAQSESSVCKDNVFTTDYDNCLQCAGPDNADIWRYYGSSLTSAAAECGLATTPLAGSQAAVGTAIPAGGAGGGSSSAPASSAAQTTPASSAPAPSSSAPAGVSSTPAPGGSSSPGGTAPSSSAVAGGSSSAAASSSAVADSSASAGSSSAAPSSAAPGSSSAAGSSSPAGSSPTTTAGGHVGGSGNSTSTATGSKTPKPSSSSASSAPSGVVTSGSGVHTAVFGVVLAAAFGAAFAIAF</sequence>
<evidence type="ECO:0000313" key="5">
    <source>
        <dbReference type="Proteomes" id="UP000076874"/>
    </source>
</evidence>
<dbReference type="OrthoDB" id="4160690at2759"/>
<feature type="chain" id="PRO_5007837501" evidence="3">
    <location>
        <begin position="20"/>
        <end position="291"/>
    </location>
</feature>
<name>A0A162MRP1_9HYPO</name>
<gene>
    <name evidence="4" type="ORF">SPI_02657</name>
</gene>
<feature type="compositionally biased region" description="Low complexity" evidence="1">
    <location>
        <begin position="238"/>
        <end position="263"/>
    </location>
</feature>
<protein>
    <submittedName>
        <fullName evidence="4">Dynactin arp1 p25 subunit</fullName>
    </submittedName>
</protein>
<dbReference type="EMBL" id="AZHD01000003">
    <property type="protein sequence ID" value="OAA65870.1"/>
    <property type="molecule type" value="Genomic_DNA"/>
</dbReference>
<feature type="transmembrane region" description="Helical" evidence="2">
    <location>
        <begin position="270"/>
        <end position="290"/>
    </location>
</feature>
<evidence type="ECO:0000256" key="2">
    <source>
        <dbReference type="SAM" id="Phobius"/>
    </source>
</evidence>
<evidence type="ECO:0000256" key="1">
    <source>
        <dbReference type="SAM" id="MobiDB-lite"/>
    </source>
</evidence>
<feature type="region of interest" description="Disordered" evidence="1">
    <location>
        <begin position="121"/>
        <end position="180"/>
    </location>
</feature>
<organism evidence="4 5">
    <name type="scientific">Niveomyces insectorum RCEF 264</name>
    <dbReference type="NCBI Taxonomy" id="1081102"/>
    <lineage>
        <taxon>Eukaryota</taxon>
        <taxon>Fungi</taxon>
        <taxon>Dikarya</taxon>
        <taxon>Ascomycota</taxon>
        <taxon>Pezizomycotina</taxon>
        <taxon>Sordariomycetes</taxon>
        <taxon>Hypocreomycetidae</taxon>
        <taxon>Hypocreales</taxon>
        <taxon>Cordycipitaceae</taxon>
        <taxon>Niveomyces</taxon>
    </lineage>
</organism>
<feature type="signal peptide" evidence="3">
    <location>
        <begin position="1"/>
        <end position="19"/>
    </location>
</feature>
<feature type="compositionally biased region" description="Low complexity" evidence="1">
    <location>
        <begin position="194"/>
        <end position="230"/>
    </location>
</feature>
<accession>A0A162MRP1</accession>
<keyword evidence="2" id="KW-0812">Transmembrane</keyword>
<evidence type="ECO:0000313" key="4">
    <source>
        <dbReference type="EMBL" id="OAA65870.1"/>
    </source>
</evidence>
<dbReference type="AlphaFoldDB" id="A0A162MRP1"/>
<keyword evidence="2" id="KW-1133">Transmembrane helix</keyword>
<keyword evidence="2" id="KW-0472">Membrane</keyword>
<reference evidence="4 5" key="1">
    <citation type="journal article" date="2016" name="Genome Biol. Evol.">
        <title>Divergent and convergent evolution of fungal pathogenicity.</title>
        <authorList>
            <person name="Shang Y."/>
            <person name="Xiao G."/>
            <person name="Zheng P."/>
            <person name="Cen K."/>
            <person name="Zhan S."/>
            <person name="Wang C."/>
        </authorList>
    </citation>
    <scope>NUCLEOTIDE SEQUENCE [LARGE SCALE GENOMIC DNA]</scope>
    <source>
        <strain evidence="4 5">RCEF 264</strain>
    </source>
</reference>
<proteinExistence type="predicted"/>
<evidence type="ECO:0000256" key="3">
    <source>
        <dbReference type="SAM" id="SignalP"/>
    </source>
</evidence>
<dbReference type="STRING" id="1081102.A0A162MRP1"/>
<feature type="region of interest" description="Disordered" evidence="1">
    <location>
        <begin position="194"/>
        <end position="263"/>
    </location>
</feature>
<keyword evidence="3" id="KW-0732">Signal</keyword>
<comment type="caution">
    <text evidence="4">The sequence shown here is derived from an EMBL/GenBank/DDBJ whole genome shotgun (WGS) entry which is preliminary data.</text>
</comment>
<keyword evidence="5" id="KW-1185">Reference proteome</keyword>
<dbReference type="Proteomes" id="UP000076874">
    <property type="component" value="Unassembled WGS sequence"/>
</dbReference>
<feature type="compositionally biased region" description="Low complexity" evidence="1">
    <location>
        <begin position="127"/>
        <end position="180"/>
    </location>
</feature>